<evidence type="ECO:0000256" key="2">
    <source>
        <dbReference type="ARBA" id="ARBA00001961"/>
    </source>
</evidence>
<evidence type="ECO:0000256" key="9">
    <source>
        <dbReference type="ARBA" id="ARBA00023002"/>
    </source>
</evidence>
<dbReference type="SUPFAM" id="SSF51197">
    <property type="entry name" value="Clavaminate synthase-like"/>
    <property type="match status" value="1"/>
</dbReference>
<dbReference type="CDD" id="cd00250">
    <property type="entry name" value="CAS_like"/>
    <property type="match status" value="1"/>
</dbReference>
<keyword evidence="10" id="KW-0408">Iron</keyword>
<dbReference type="InterPro" id="IPR042098">
    <property type="entry name" value="TauD-like_sf"/>
</dbReference>
<dbReference type="Proteomes" id="UP001392437">
    <property type="component" value="Unassembled WGS sequence"/>
</dbReference>
<dbReference type="InterPro" id="IPR038492">
    <property type="entry name" value="GBBH-like_N_sf"/>
</dbReference>
<dbReference type="InterPro" id="IPR010376">
    <property type="entry name" value="GBBH-like_N"/>
</dbReference>
<feature type="compositionally biased region" description="Polar residues" evidence="16">
    <location>
        <begin position="68"/>
        <end position="80"/>
    </location>
</feature>
<dbReference type="Gene3D" id="3.60.130.10">
    <property type="entry name" value="Clavaminate synthase-like"/>
    <property type="match status" value="1"/>
</dbReference>
<evidence type="ECO:0000313" key="20">
    <source>
        <dbReference type="Proteomes" id="UP001392437"/>
    </source>
</evidence>
<evidence type="ECO:0000256" key="16">
    <source>
        <dbReference type="SAM" id="MobiDB-lite"/>
    </source>
</evidence>
<dbReference type="FunFam" id="3.60.130.10:FF:000001">
    <property type="entry name" value="Trimethyllysine dioxygenase, mitochondrial"/>
    <property type="match status" value="1"/>
</dbReference>
<dbReference type="InterPro" id="IPR012776">
    <property type="entry name" value="Trimethyllysine_dOase"/>
</dbReference>
<comment type="pathway">
    <text evidence="3">Amine and polyamine biosynthesis; carnitine biosynthesis.</text>
</comment>
<comment type="function">
    <text evidence="14">Converts trimethyllysine (TML) into hydroxytrimethyllysine (HTML).</text>
</comment>
<dbReference type="Pfam" id="PF02668">
    <property type="entry name" value="TauD"/>
    <property type="match status" value="1"/>
</dbReference>
<dbReference type="GO" id="GO:0005739">
    <property type="term" value="C:mitochondrion"/>
    <property type="evidence" value="ECO:0007669"/>
    <property type="project" value="TreeGrafter"/>
</dbReference>
<keyword evidence="7" id="KW-0124">Carnitine biosynthesis</keyword>
<evidence type="ECO:0000256" key="14">
    <source>
        <dbReference type="ARBA" id="ARBA00046008"/>
    </source>
</evidence>
<name>A0AAW0QHJ1_9PEZI</name>
<protein>
    <recommendedName>
        <fullName evidence="5">trimethyllysine dioxygenase</fullName>
        <ecNumber evidence="5">1.14.11.8</ecNumber>
    </recommendedName>
    <alternativeName>
        <fullName evidence="12">Epsilon-trimethyllysine 2-oxoglutarate dioxygenase</fullName>
    </alternativeName>
    <alternativeName>
        <fullName evidence="11">TML hydroxylase</fullName>
    </alternativeName>
    <alternativeName>
        <fullName evidence="13">TML-alpha-ketoglutarate dioxygenase</fullName>
    </alternativeName>
</protein>
<comment type="catalytic activity">
    <reaction evidence="15">
        <text>N(6),N(6),N(6)-trimethyl-L-lysine + 2-oxoglutarate + O2 = (3S)-3-hydroxy-N(6),N(6),N(6)-trimethyl-L-lysine + succinate + CO2</text>
        <dbReference type="Rhea" id="RHEA:14181"/>
        <dbReference type="ChEBI" id="CHEBI:15379"/>
        <dbReference type="ChEBI" id="CHEBI:16526"/>
        <dbReference type="ChEBI" id="CHEBI:16810"/>
        <dbReference type="ChEBI" id="CHEBI:30031"/>
        <dbReference type="ChEBI" id="CHEBI:58100"/>
        <dbReference type="ChEBI" id="CHEBI:141499"/>
        <dbReference type="EC" id="1.14.11.8"/>
    </reaction>
</comment>
<dbReference type="GO" id="GO:0045329">
    <property type="term" value="P:carnitine biosynthetic process"/>
    <property type="evidence" value="ECO:0007669"/>
    <property type="project" value="UniProtKB-KW"/>
</dbReference>
<dbReference type="AlphaFoldDB" id="A0AAW0QHJ1"/>
<comment type="cofactor">
    <cofactor evidence="1">
        <name>Fe(2+)</name>
        <dbReference type="ChEBI" id="CHEBI:29033"/>
    </cofactor>
</comment>
<evidence type="ECO:0000256" key="1">
    <source>
        <dbReference type="ARBA" id="ARBA00001954"/>
    </source>
</evidence>
<dbReference type="GO" id="GO:0050353">
    <property type="term" value="F:trimethyllysine dioxygenase activity"/>
    <property type="evidence" value="ECO:0007669"/>
    <property type="project" value="UniProtKB-EC"/>
</dbReference>
<evidence type="ECO:0000259" key="18">
    <source>
        <dbReference type="Pfam" id="PF06155"/>
    </source>
</evidence>
<dbReference type="PANTHER" id="PTHR10696:SF51">
    <property type="entry name" value="TRIMETHYLLYSINE DIOXYGENASE, MITOCHONDRIAL"/>
    <property type="match status" value="1"/>
</dbReference>
<dbReference type="EC" id="1.14.11.8" evidence="5"/>
<gene>
    <name evidence="19" type="ORF">PG999_011575</name>
</gene>
<feature type="domain" description="TauD/TfdA-like" evidence="17">
    <location>
        <begin position="82"/>
        <end position="326"/>
    </location>
</feature>
<feature type="domain" description="Gamma-butyrobetaine hydroxylase-like N-terminal" evidence="18">
    <location>
        <begin position="2"/>
        <end position="44"/>
    </location>
</feature>
<evidence type="ECO:0000256" key="8">
    <source>
        <dbReference type="ARBA" id="ARBA00022964"/>
    </source>
</evidence>
<dbReference type="EMBL" id="JAQQWP010000009">
    <property type="protein sequence ID" value="KAK8101201.1"/>
    <property type="molecule type" value="Genomic_DNA"/>
</dbReference>
<dbReference type="InterPro" id="IPR050411">
    <property type="entry name" value="AlphaKG_dependent_hydroxylases"/>
</dbReference>
<evidence type="ECO:0000256" key="10">
    <source>
        <dbReference type="ARBA" id="ARBA00023004"/>
    </source>
</evidence>
<dbReference type="InterPro" id="IPR003819">
    <property type="entry name" value="TauD/TfdA-like"/>
</dbReference>
<comment type="similarity">
    <text evidence="4">Belongs to the gamma-BBH/TMLD family.</text>
</comment>
<proteinExistence type="inferred from homology"/>
<feature type="region of interest" description="Disordered" evidence="16">
    <location>
        <begin position="61"/>
        <end position="85"/>
    </location>
</feature>
<evidence type="ECO:0000256" key="7">
    <source>
        <dbReference type="ARBA" id="ARBA00022873"/>
    </source>
</evidence>
<accession>A0AAW0QHJ1</accession>
<evidence type="ECO:0000256" key="11">
    <source>
        <dbReference type="ARBA" id="ARBA00030363"/>
    </source>
</evidence>
<dbReference type="Gene3D" id="3.30.2020.30">
    <property type="match status" value="1"/>
</dbReference>
<organism evidence="19 20">
    <name type="scientific">Apiospora kogelbergensis</name>
    <dbReference type="NCBI Taxonomy" id="1337665"/>
    <lineage>
        <taxon>Eukaryota</taxon>
        <taxon>Fungi</taxon>
        <taxon>Dikarya</taxon>
        <taxon>Ascomycota</taxon>
        <taxon>Pezizomycotina</taxon>
        <taxon>Sordariomycetes</taxon>
        <taxon>Xylariomycetidae</taxon>
        <taxon>Amphisphaeriales</taxon>
        <taxon>Apiosporaceae</taxon>
        <taxon>Apiospora</taxon>
    </lineage>
</organism>
<evidence type="ECO:0000256" key="5">
    <source>
        <dbReference type="ARBA" id="ARBA00012267"/>
    </source>
</evidence>
<evidence type="ECO:0000256" key="6">
    <source>
        <dbReference type="ARBA" id="ARBA00022723"/>
    </source>
</evidence>
<dbReference type="GO" id="GO:0005506">
    <property type="term" value="F:iron ion binding"/>
    <property type="evidence" value="ECO:0007669"/>
    <property type="project" value="InterPro"/>
</dbReference>
<evidence type="ECO:0000256" key="3">
    <source>
        <dbReference type="ARBA" id="ARBA00005022"/>
    </source>
</evidence>
<dbReference type="Pfam" id="PF06155">
    <property type="entry name" value="GBBH-like_N"/>
    <property type="match status" value="1"/>
</dbReference>
<dbReference type="PANTHER" id="PTHR10696">
    <property type="entry name" value="GAMMA-BUTYROBETAINE HYDROXYLASE-RELATED"/>
    <property type="match status" value="1"/>
</dbReference>
<evidence type="ECO:0000256" key="12">
    <source>
        <dbReference type="ARBA" id="ARBA00031778"/>
    </source>
</evidence>
<evidence type="ECO:0000256" key="15">
    <source>
        <dbReference type="ARBA" id="ARBA00049334"/>
    </source>
</evidence>
<keyword evidence="6" id="KW-0479">Metal-binding</keyword>
<evidence type="ECO:0000313" key="19">
    <source>
        <dbReference type="EMBL" id="KAK8101201.1"/>
    </source>
</evidence>
<comment type="caution">
    <text evidence="19">The sequence shown here is derived from an EMBL/GenBank/DDBJ whole genome shotgun (WGS) entry which is preliminary data.</text>
</comment>
<sequence>MQRAFNTFEIPQDVRPEQIDVQENGVRVQWSDASHDSFYPWDFIETYIQSDRRTPEPRRIEYFGSNGSGNSTSWPPSVSSKDLEDNETRTVAQLTDFIKRFGLVFVTGVPFETGEATKKLLEKIAFIRQTHYGGFYDFIPDLAMADTAYTNLALGAHTDTTYFTDPAGLQAFHLLSHADPTAKDGEGTLGGKSLLVDGFYAASLLRKESPRAYKILTTHKLSWHASGNEGITITPDTSYPVLESKSNGQGLRRVRWNNDDRGVVPFTERSPMEWYEAAREWHSILTRKDLEYWVQLTPGNLLIFDNWRVLHGRSAFTGVRRMCGGYINRDDFVSRWRNTNFPREEILKRVVG</sequence>
<keyword evidence="8 19" id="KW-0223">Dioxygenase</keyword>
<evidence type="ECO:0000259" key="17">
    <source>
        <dbReference type="Pfam" id="PF02668"/>
    </source>
</evidence>
<reference evidence="19 20" key="1">
    <citation type="submission" date="2023-01" db="EMBL/GenBank/DDBJ databases">
        <title>Analysis of 21 Apiospora genomes using comparative genomics revels a genus with tremendous synthesis potential of carbohydrate active enzymes and secondary metabolites.</title>
        <authorList>
            <person name="Sorensen T."/>
        </authorList>
    </citation>
    <scope>NUCLEOTIDE SEQUENCE [LARGE SCALE GENOMIC DNA]</scope>
    <source>
        <strain evidence="19 20">CBS 117206</strain>
    </source>
</reference>
<dbReference type="NCBIfam" id="TIGR02410">
    <property type="entry name" value="carnitine_TMLD"/>
    <property type="match status" value="1"/>
</dbReference>
<keyword evidence="9" id="KW-0560">Oxidoreductase</keyword>
<comment type="cofactor">
    <cofactor evidence="2">
        <name>L-ascorbate</name>
        <dbReference type="ChEBI" id="CHEBI:38290"/>
    </cofactor>
</comment>
<evidence type="ECO:0000256" key="4">
    <source>
        <dbReference type="ARBA" id="ARBA00008654"/>
    </source>
</evidence>
<keyword evidence="20" id="KW-1185">Reference proteome</keyword>
<evidence type="ECO:0000256" key="13">
    <source>
        <dbReference type="ARBA" id="ARBA00032283"/>
    </source>
</evidence>